<reference evidence="1" key="1">
    <citation type="submission" date="2021-05" db="EMBL/GenBank/DDBJ databases">
        <authorList>
            <person name="Tanabe Y."/>
        </authorList>
    </citation>
    <scope>NUCLEOTIDE SEQUENCE</scope>
    <source>
        <strain evidence="1">BOTRYCO-1</strain>
    </source>
</reference>
<evidence type="ECO:0000313" key="2">
    <source>
        <dbReference type="Proteomes" id="UP001161064"/>
    </source>
</evidence>
<dbReference type="RefSeq" id="WP_284359858.1">
    <property type="nucleotide sequence ID" value="NZ_BPFZ01000006.1"/>
</dbReference>
<protein>
    <submittedName>
        <fullName evidence="1">Uncharacterized protein</fullName>
    </submittedName>
</protein>
<reference evidence="1" key="2">
    <citation type="journal article" date="2023" name="ISME Commun">
        <title>Characterization of a bloom-associated alphaproteobacterial lineage, 'Candidatus Phycosocius': insights into freshwater algal-bacterial interactions.</title>
        <authorList>
            <person name="Tanabe Y."/>
            <person name="Yamaguchi H."/>
            <person name="Yoshida M."/>
            <person name="Kai A."/>
            <person name="Okazaki Y."/>
        </authorList>
    </citation>
    <scope>NUCLEOTIDE SEQUENCE</scope>
    <source>
        <strain evidence="1">BOTRYCO-1</strain>
    </source>
</reference>
<dbReference type="Proteomes" id="UP001161064">
    <property type="component" value="Unassembled WGS sequence"/>
</dbReference>
<proteinExistence type="predicted"/>
<gene>
    <name evidence="1" type="ORF">PsB1_1254</name>
</gene>
<organism evidence="1 2">
    <name type="scientific">Candidatus Phycosocius spiralis</name>
    <dbReference type="NCBI Taxonomy" id="2815099"/>
    <lineage>
        <taxon>Bacteria</taxon>
        <taxon>Pseudomonadati</taxon>
        <taxon>Pseudomonadota</taxon>
        <taxon>Alphaproteobacteria</taxon>
        <taxon>Caulobacterales</taxon>
        <taxon>Caulobacterales incertae sedis</taxon>
        <taxon>Candidatus Phycosocius</taxon>
    </lineage>
</organism>
<name>A0ABQ4PVX8_9PROT</name>
<evidence type="ECO:0000313" key="1">
    <source>
        <dbReference type="EMBL" id="GIU67100.1"/>
    </source>
</evidence>
<comment type="caution">
    <text evidence="1">The sequence shown here is derived from an EMBL/GenBank/DDBJ whole genome shotgun (WGS) entry which is preliminary data.</text>
</comment>
<sequence length="156" mass="16894">MRALTVEELEFVSGGEEVVVTAKRNPVTPGWNVIYAEDMYLFPWTQSFNSYLSDSGFSGFETVGVDFDLSEQQARLAAFLANTTRTRNADGTVTITFKVPVTIIGNVPFYGDYTLKVQAGDKVTGSDSKGGARGGPNGIPDLLDSLIEGQSIIRWG</sequence>
<dbReference type="EMBL" id="BPFZ01000006">
    <property type="protein sequence ID" value="GIU67100.1"/>
    <property type="molecule type" value="Genomic_DNA"/>
</dbReference>
<keyword evidence="2" id="KW-1185">Reference proteome</keyword>
<accession>A0ABQ4PVX8</accession>